<gene>
    <name evidence="2" type="ORF">TrVE_jg12253</name>
</gene>
<name>A0A9W7CB62_9STRA</name>
<sequence length="438" mass="50210">MVAYTSLFSTAMPSTAWIFECCSGLKFVYIPFLGYTLVTWAVLIVLSLFLLLYCCCCTPALLRWGGGFFQRRAVLLAVMIVFLSAGVKLVFDSWKEDAVKGGVQGWLNALSMATVDDYSPSTRHWCHSTVNLWRELEASGQGQNEIIRATAPRQVKILDEDEAARIASKVRSKRDNWIHMNERAGGLPVFMYGTYWMYLAFDKPWPSKRNMKLLRHKYKDIGNMTHGKGRMTSNMEYGSSVKLYNQELREEFGDLYEKVKESLKEELGGEVVFAADYFGKENGEFRNLEKYEFGLPGFNLVISHRVFEQEVFQAHVDGSWNPIIDFLGRDAKCWTGNRVTFTMSIESAGRDAGLDYWDIDNEACDETYVREQLNDCDNARLGKCFEKKRLVYKPGHMVIHRGSLIHAVGNVPMTNNDDNRITLQAFSVFCNDKWIFFF</sequence>
<feature type="transmembrane region" description="Helical" evidence="1">
    <location>
        <begin position="73"/>
        <end position="91"/>
    </location>
</feature>
<comment type="caution">
    <text evidence="2">The sequence shown here is derived from an EMBL/GenBank/DDBJ whole genome shotgun (WGS) entry which is preliminary data.</text>
</comment>
<evidence type="ECO:0000313" key="3">
    <source>
        <dbReference type="Proteomes" id="UP001165160"/>
    </source>
</evidence>
<keyword evidence="1" id="KW-1133">Transmembrane helix</keyword>
<keyword evidence="1" id="KW-0812">Transmembrane</keyword>
<accession>A0A9W7CB62</accession>
<dbReference type="Proteomes" id="UP001165160">
    <property type="component" value="Unassembled WGS sequence"/>
</dbReference>
<proteinExistence type="predicted"/>
<reference evidence="3" key="1">
    <citation type="journal article" date="2023" name="Commun. Biol.">
        <title>Genome analysis of Parmales, the sister group of diatoms, reveals the evolutionary specialization of diatoms from phago-mixotrophs to photoautotrophs.</title>
        <authorList>
            <person name="Ban H."/>
            <person name="Sato S."/>
            <person name="Yoshikawa S."/>
            <person name="Yamada K."/>
            <person name="Nakamura Y."/>
            <person name="Ichinomiya M."/>
            <person name="Sato N."/>
            <person name="Blanc-Mathieu R."/>
            <person name="Endo H."/>
            <person name="Kuwata A."/>
            <person name="Ogata H."/>
        </authorList>
    </citation>
    <scope>NUCLEOTIDE SEQUENCE [LARGE SCALE GENOMIC DNA]</scope>
    <source>
        <strain evidence="3">NIES 3699</strain>
    </source>
</reference>
<protein>
    <submittedName>
        <fullName evidence="2">Uncharacterized protein</fullName>
    </submittedName>
</protein>
<evidence type="ECO:0000313" key="2">
    <source>
        <dbReference type="EMBL" id="GMI05112.1"/>
    </source>
</evidence>
<dbReference type="AlphaFoldDB" id="A0A9W7CB62"/>
<keyword evidence="3" id="KW-1185">Reference proteome</keyword>
<organism evidence="2 3">
    <name type="scientific">Triparma verrucosa</name>
    <dbReference type="NCBI Taxonomy" id="1606542"/>
    <lineage>
        <taxon>Eukaryota</taxon>
        <taxon>Sar</taxon>
        <taxon>Stramenopiles</taxon>
        <taxon>Ochrophyta</taxon>
        <taxon>Bolidophyceae</taxon>
        <taxon>Parmales</taxon>
        <taxon>Triparmaceae</taxon>
        <taxon>Triparma</taxon>
    </lineage>
</organism>
<dbReference type="EMBL" id="BRXX01000326">
    <property type="protein sequence ID" value="GMI05112.1"/>
    <property type="molecule type" value="Genomic_DNA"/>
</dbReference>
<evidence type="ECO:0000256" key="1">
    <source>
        <dbReference type="SAM" id="Phobius"/>
    </source>
</evidence>
<feature type="transmembrane region" description="Helical" evidence="1">
    <location>
        <begin position="184"/>
        <end position="201"/>
    </location>
</feature>
<keyword evidence="1" id="KW-0472">Membrane</keyword>
<feature type="transmembrane region" description="Helical" evidence="1">
    <location>
        <begin position="28"/>
        <end position="61"/>
    </location>
</feature>